<evidence type="ECO:0000313" key="4">
    <source>
        <dbReference type="EMBL" id="RXJ71963.1"/>
    </source>
</evidence>
<keyword evidence="5" id="KW-1185">Reference proteome</keyword>
<dbReference type="Proteomes" id="UP000290287">
    <property type="component" value="Unassembled WGS sequence"/>
</dbReference>
<accession>A0A4Q0YNB9</accession>
<dbReference type="OrthoDB" id="5510758at2"/>
<dbReference type="InterPro" id="IPR026170">
    <property type="entry name" value="FAM173A/B"/>
</dbReference>
<dbReference type="InterPro" id="IPR029063">
    <property type="entry name" value="SAM-dependent_MTases_sf"/>
</dbReference>
<evidence type="ECO:0000256" key="1">
    <source>
        <dbReference type="ARBA" id="ARBA00022603"/>
    </source>
</evidence>
<evidence type="ECO:0000256" key="3">
    <source>
        <dbReference type="ARBA" id="ARBA00022691"/>
    </source>
</evidence>
<dbReference type="RefSeq" id="WP_129123456.1">
    <property type="nucleotide sequence ID" value="NZ_PEIB01000028.1"/>
</dbReference>
<evidence type="ECO:0000313" key="5">
    <source>
        <dbReference type="Proteomes" id="UP000290287"/>
    </source>
</evidence>
<dbReference type="AlphaFoldDB" id="A0A4Q0YNB9"/>
<dbReference type="PANTHER" id="PTHR13610:SF9">
    <property type="entry name" value="FI06469P"/>
    <property type="match status" value="1"/>
</dbReference>
<dbReference type="EMBL" id="PEIB01000028">
    <property type="protein sequence ID" value="RXJ71963.1"/>
    <property type="molecule type" value="Genomic_DNA"/>
</dbReference>
<keyword evidence="3" id="KW-0949">S-adenosyl-L-methionine</keyword>
<dbReference type="Gene3D" id="3.40.50.150">
    <property type="entry name" value="Vaccinia Virus protein VP39"/>
    <property type="match status" value="1"/>
</dbReference>
<dbReference type="SUPFAM" id="SSF53335">
    <property type="entry name" value="S-adenosyl-L-methionine-dependent methyltransferases"/>
    <property type="match status" value="1"/>
</dbReference>
<keyword evidence="2 4" id="KW-0808">Transferase</keyword>
<proteinExistence type="predicted"/>
<dbReference type="GO" id="GO:0032259">
    <property type="term" value="P:methylation"/>
    <property type="evidence" value="ECO:0007669"/>
    <property type="project" value="UniProtKB-KW"/>
</dbReference>
<gene>
    <name evidence="4" type="ORF">CS022_18350</name>
</gene>
<dbReference type="PANTHER" id="PTHR13610">
    <property type="entry name" value="METHYLTRANSFERASE DOMAIN-CONTAINING PROTEIN"/>
    <property type="match status" value="1"/>
</dbReference>
<name>A0A4Q0YNB9_9GAMM</name>
<dbReference type="GO" id="GO:0016279">
    <property type="term" value="F:protein-lysine N-methyltransferase activity"/>
    <property type="evidence" value="ECO:0007669"/>
    <property type="project" value="InterPro"/>
</dbReference>
<reference evidence="4 5" key="1">
    <citation type="submission" date="2017-10" db="EMBL/GenBank/DDBJ databases">
        <title>Nyctiphanis sp. nov., isolated from the stomach of the euphausiid Nyctiphanes simplex (Hansen, 1911) in the Gulf of California.</title>
        <authorList>
            <person name="Gomez-Gil B."/>
            <person name="Aguilar-Mendez M."/>
            <person name="Lopez-Cortes A."/>
            <person name="Gomez-Gutierrez J."/>
            <person name="Roque A."/>
            <person name="Lang E."/>
            <person name="Gonzalez-Castillo A."/>
        </authorList>
    </citation>
    <scope>NUCLEOTIDE SEQUENCE [LARGE SCALE GENOMIC DNA]</scope>
    <source>
        <strain evidence="4 5">CAIM 600</strain>
    </source>
</reference>
<comment type="caution">
    <text evidence="4">The sequence shown here is derived from an EMBL/GenBank/DDBJ whole genome shotgun (WGS) entry which is preliminary data.</text>
</comment>
<evidence type="ECO:0000256" key="2">
    <source>
        <dbReference type="ARBA" id="ARBA00022679"/>
    </source>
</evidence>
<keyword evidence="1 4" id="KW-0489">Methyltransferase</keyword>
<protein>
    <submittedName>
        <fullName evidence="4">SAM-dependent methyltransferase</fullName>
    </submittedName>
</protein>
<sequence length="189" mass="21421">MLIIEALLLLTVFFFVASIAWSTIRVGISPMPSSQKAIKEMLQLTESTGDGPIYDLGSGWGTIVVRLARKYPQRQIVGYEISLLPYLVSLFLKKLFHIDNLTLYRQDFTHANLSAASVVVCYLFPGGMEKLTAIIDIAQDRETSSDNAKLKCRPDFIISNSFAFPSLQPEQEICLEDMYRLPVYRYQLK</sequence>
<organism evidence="4 5">
    <name type="scientific">Veronia nyctiphanis</name>
    <dbReference type="NCBI Taxonomy" id="1278244"/>
    <lineage>
        <taxon>Bacteria</taxon>
        <taxon>Pseudomonadati</taxon>
        <taxon>Pseudomonadota</taxon>
        <taxon>Gammaproteobacteria</taxon>
        <taxon>Vibrionales</taxon>
        <taxon>Vibrionaceae</taxon>
        <taxon>Veronia</taxon>
    </lineage>
</organism>